<name>A0A5B6WFF6_9ROSI</name>
<evidence type="ECO:0000313" key="2">
    <source>
        <dbReference type="Proteomes" id="UP000325315"/>
    </source>
</evidence>
<comment type="caution">
    <text evidence="1">The sequence shown here is derived from an EMBL/GenBank/DDBJ whole genome shotgun (WGS) entry which is preliminary data.</text>
</comment>
<dbReference type="PANTHER" id="PTHR45835">
    <property type="entry name" value="YALI0A06105P"/>
    <property type="match status" value="1"/>
</dbReference>
<dbReference type="InterPro" id="IPR036397">
    <property type="entry name" value="RNaseH_sf"/>
</dbReference>
<sequence length="148" mass="17688">MKRKISKFVAKYLMFQQMKAEHKVPSSLLQLVMIPKWKREHVTMPVTQKKKNAIWEVVDKLTKSVHFIPVRTGFSLDKLAKLYVAKIVRLHDRDPWFTSRFWGKLHETLCTKLNFSTTFHPQIDEQFERVIHILENMLRYGLIEFESS</sequence>
<protein>
    <submittedName>
        <fullName evidence="1">Gag protease polyprotein</fullName>
    </submittedName>
</protein>
<gene>
    <name evidence="1" type="ORF">EPI10_020505</name>
</gene>
<evidence type="ECO:0000313" key="1">
    <source>
        <dbReference type="EMBL" id="KAA3480044.1"/>
    </source>
</evidence>
<dbReference type="InterPro" id="IPR012337">
    <property type="entry name" value="RNaseH-like_sf"/>
</dbReference>
<dbReference type="GO" id="GO:0003676">
    <property type="term" value="F:nucleic acid binding"/>
    <property type="evidence" value="ECO:0007669"/>
    <property type="project" value="InterPro"/>
</dbReference>
<keyword evidence="2" id="KW-1185">Reference proteome</keyword>
<organism evidence="1 2">
    <name type="scientific">Gossypium australe</name>
    <dbReference type="NCBI Taxonomy" id="47621"/>
    <lineage>
        <taxon>Eukaryota</taxon>
        <taxon>Viridiplantae</taxon>
        <taxon>Streptophyta</taxon>
        <taxon>Embryophyta</taxon>
        <taxon>Tracheophyta</taxon>
        <taxon>Spermatophyta</taxon>
        <taxon>Magnoliopsida</taxon>
        <taxon>eudicotyledons</taxon>
        <taxon>Gunneridae</taxon>
        <taxon>Pentapetalae</taxon>
        <taxon>rosids</taxon>
        <taxon>malvids</taxon>
        <taxon>Malvales</taxon>
        <taxon>Malvaceae</taxon>
        <taxon>Malvoideae</taxon>
        <taxon>Gossypium</taxon>
    </lineage>
</organism>
<dbReference type="GO" id="GO:0006508">
    <property type="term" value="P:proteolysis"/>
    <property type="evidence" value="ECO:0007669"/>
    <property type="project" value="UniProtKB-KW"/>
</dbReference>
<proteinExistence type="predicted"/>
<dbReference type="Proteomes" id="UP000325315">
    <property type="component" value="Unassembled WGS sequence"/>
</dbReference>
<keyword evidence="1" id="KW-0645">Protease</keyword>
<dbReference type="SUPFAM" id="SSF53098">
    <property type="entry name" value="Ribonuclease H-like"/>
    <property type="match status" value="1"/>
</dbReference>
<dbReference type="Gene3D" id="3.30.420.10">
    <property type="entry name" value="Ribonuclease H-like superfamily/Ribonuclease H"/>
    <property type="match status" value="1"/>
</dbReference>
<accession>A0A5B6WFF6</accession>
<dbReference type="GO" id="GO:0008233">
    <property type="term" value="F:peptidase activity"/>
    <property type="evidence" value="ECO:0007669"/>
    <property type="project" value="UniProtKB-KW"/>
</dbReference>
<keyword evidence="1" id="KW-0378">Hydrolase</keyword>
<dbReference type="EMBL" id="SMMG02000003">
    <property type="protein sequence ID" value="KAA3480044.1"/>
    <property type="molecule type" value="Genomic_DNA"/>
</dbReference>
<dbReference type="OrthoDB" id="1938712at2759"/>
<reference evidence="2" key="1">
    <citation type="journal article" date="2019" name="Plant Biotechnol. J.">
        <title>Genome sequencing of the Australian wild diploid species Gossypium australe highlights disease resistance and delayed gland morphogenesis.</title>
        <authorList>
            <person name="Cai Y."/>
            <person name="Cai X."/>
            <person name="Wang Q."/>
            <person name="Wang P."/>
            <person name="Zhang Y."/>
            <person name="Cai C."/>
            <person name="Xu Y."/>
            <person name="Wang K."/>
            <person name="Zhou Z."/>
            <person name="Wang C."/>
            <person name="Geng S."/>
            <person name="Li B."/>
            <person name="Dong Q."/>
            <person name="Hou Y."/>
            <person name="Wang H."/>
            <person name="Ai P."/>
            <person name="Liu Z."/>
            <person name="Yi F."/>
            <person name="Sun M."/>
            <person name="An G."/>
            <person name="Cheng J."/>
            <person name="Zhang Y."/>
            <person name="Shi Q."/>
            <person name="Xie Y."/>
            <person name="Shi X."/>
            <person name="Chang Y."/>
            <person name="Huang F."/>
            <person name="Chen Y."/>
            <person name="Hong S."/>
            <person name="Mi L."/>
            <person name="Sun Q."/>
            <person name="Zhang L."/>
            <person name="Zhou B."/>
            <person name="Peng R."/>
            <person name="Zhang X."/>
            <person name="Liu F."/>
        </authorList>
    </citation>
    <scope>NUCLEOTIDE SEQUENCE [LARGE SCALE GENOMIC DNA]</scope>
    <source>
        <strain evidence="2">cv. PA1801</strain>
    </source>
</reference>
<dbReference type="PANTHER" id="PTHR45835:SF99">
    <property type="entry name" value="CHROMO DOMAIN-CONTAINING PROTEIN-RELATED"/>
    <property type="match status" value="1"/>
</dbReference>
<dbReference type="AlphaFoldDB" id="A0A5B6WFF6"/>